<keyword evidence="2" id="KW-1185">Reference proteome</keyword>
<sequence length="60" mass="7018">MKQGIEAAFRKKKTNKYQVLGPKKISLLLKRLHRPPWFHQSHQKIQTIASKIIVHANSNM</sequence>
<dbReference type="Proteomes" id="UP000607653">
    <property type="component" value="Unassembled WGS sequence"/>
</dbReference>
<organism evidence="1 2">
    <name type="scientific">Nelumbo nucifera</name>
    <name type="common">Sacred lotus</name>
    <dbReference type="NCBI Taxonomy" id="4432"/>
    <lineage>
        <taxon>Eukaryota</taxon>
        <taxon>Viridiplantae</taxon>
        <taxon>Streptophyta</taxon>
        <taxon>Embryophyta</taxon>
        <taxon>Tracheophyta</taxon>
        <taxon>Spermatophyta</taxon>
        <taxon>Magnoliopsida</taxon>
        <taxon>Proteales</taxon>
        <taxon>Nelumbonaceae</taxon>
        <taxon>Nelumbo</taxon>
    </lineage>
</organism>
<evidence type="ECO:0000313" key="2">
    <source>
        <dbReference type="Proteomes" id="UP000607653"/>
    </source>
</evidence>
<proteinExistence type="predicted"/>
<accession>A0A822YE50</accession>
<name>A0A822YE50_NELNU</name>
<evidence type="ECO:0000313" key="1">
    <source>
        <dbReference type="EMBL" id="DAD29781.1"/>
    </source>
</evidence>
<dbReference type="EMBL" id="DUZY01000002">
    <property type="protein sequence ID" value="DAD29781.1"/>
    <property type="molecule type" value="Genomic_DNA"/>
</dbReference>
<reference evidence="1 2" key="1">
    <citation type="journal article" date="2020" name="Mol. Biol. Evol.">
        <title>Distinct Expression and Methylation Patterns for Genes with Different Fates following a Single Whole-Genome Duplication in Flowering Plants.</title>
        <authorList>
            <person name="Shi T."/>
            <person name="Rahmani R.S."/>
            <person name="Gugger P.F."/>
            <person name="Wang M."/>
            <person name="Li H."/>
            <person name="Zhang Y."/>
            <person name="Li Z."/>
            <person name="Wang Q."/>
            <person name="Van de Peer Y."/>
            <person name="Marchal K."/>
            <person name="Chen J."/>
        </authorList>
    </citation>
    <scope>NUCLEOTIDE SEQUENCE [LARGE SCALE GENOMIC DNA]</scope>
    <source>
        <tissue evidence="1">Leaf</tissue>
    </source>
</reference>
<protein>
    <submittedName>
        <fullName evidence="1">Uncharacterized protein</fullName>
    </submittedName>
</protein>
<dbReference type="AlphaFoldDB" id="A0A822YE50"/>
<comment type="caution">
    <text evidence="1">The sequence shown here is derived from an EMBL/GenBank/DDBJ whole genome shotgun (WGS) entry which is preliminary data.</text>
</comment>
<gene>
    <name evidence="1" type="ORF">HUJ06_031249</name>
</gene>